<comment type="caution">
    <text evidence="1">The sequence shown here is derived from an EMBL/GenBank/DDBJ whole genome shotgun (WGS) entry which is preliminary data.</text>
</comment>
<accession>A0AAU9JUW5</accession>
<name>A0AAU9JUW5_9CILI</name>
<dbReference type="Proteomes" id="UP001162131">
    <property type="component" value="Unassembled WGS sequence"/>
</dbReference>
<proteinExistence type="predicted"/>
<protein>
    <submittedName>
        <fullName evidence="1">Uncharacterized protein</fullName>
    </submittedName>
</protein>
<reference evidence="1" key="1">
    <citation type="submission" date="2021-09" db="EMBL/GenBank/DDBJ databases">
        <authorList>
            <consortium name="AG Swart"/>
            <person name="Singh M."/>
            <person name="Singh A."/>
            <person name="Seah K."/>
            <person name="Emmerich C."/>
        </authorList>
    </citation>
    <scope>NUCLEOTIDE SEQUENCE</scope>
    <source>
        <strain evidence="1">ATCC30299</strain>
    </source>
</reference>
<gene>
    <name evidence="1" type="ORF">BSTOLATCC_MIC38770</name>
</gene>
<dbReference type="EMBL" id="CAJZBQ010000038">
    <property type="protein sequence ID" value="CAG9325517.1"/>
    <property type="molecule type" value="Genomic_DNA"/>
</dbReference>
<evidence type="ECO:0000313" key="1">
    <source>
        <dbReference type="EMBL" id="CAG9325517.1"/>
    </source>
</evidence>
<dbReference type="SUPFAM" id="SSF53182">
    <property type="entry name" value="Pyrrolidone carboxyl peptidase (pyroglutamate aminopeptidase)"/>
    <property type="match status" value="1"/>
</dbReference>
<dbReference type="InterPro" id="IPR036440">
    <property type="entry name" value="Peptidase_C15-like_sf"/>
</dbReference>
<evidence type="ECO:0000313" key="2">
    <source>
        <dbReference type="Proteomes" id="UP001162131"/>
    </source>
</evidence>
<dbReference type="AlphaFoldDB" id="A0AAU9JUW5"/>
<organism evidence="1 2">
    <name type="scientific">Blepharisma stoltei</name>
    <dbReference type="NCBI Taxonomy" id="1481888"/>
    <lineage>
        <taxon>Eukaryota</taxon>
        <taxon>Sar</taxon>
        <taxon>Alveolata</taxon>
        <taxon>Ciliophora</taxon>
        <taxon>Postciliodesmatophora</taxon>
        <taxon>Heterotrichea</taxon>
        <taxon>Heterotrichida</taxon>
        <taxon>Blepharismidae</taxon>
        <taxon>Blepharisma</taxon>
    </lineage>
</organism>
<sequence length="197" mass="22039">MSTFEYSFTAFDDFPGHRNNSSKRALEDIVEPFSSAGVKIVHRNIIKASVLDTSIIIRNIYSSLRDRALTFPERKQVVIHLAEDTNIENCEIIVGAQNIVNTIHDDKGHALQNSPINQLLGRSHILNSQLIPMLSELPVSQTNLCGTSIENYLYYLSLTESYNCGIYSLLMCLPPNNPDSADLLMELCVKINDLIPS</sequence>
<keyword evidence="2" id="KW-1185">Reference proteome</keyword>
<dbReference type="Gene3D" id="3.40.630.20">
    <property type="entry name" value="Peptidase C15, pyroglutamyl peptidase I-like"/>
    <property type="match status" value="1"/>
</dbReference>